<dbReference type="InterPro" id="IPR011701">
    <property type="entry name" value="MFS"/>
</dbReference>
<keyword evidence="4" id="KW-1003">Cell membrane</keyword>
<evidence type="ECO:0000256" key="5">
    <source>
        <dbReference type="ARBA" id="ARBA00022692"/>
    </source>
</evidence>
<dbReference type="PRINTS" id="PR00173">
    <property type="entry name" value="EDTRNSPORT"/>
</dbReference>
<dbReference type="RefSeq" id="WP_345040982.1">
    <property type="nucleotide sequence ID" value="NZ_BAABBA010000009.1"/>
</dbReference>
<feature type="transmembrane region" description="Helical" evidence="8">
    <location>
        <begin position="217"/>
        <end position="241"/>
    </location>
</feature>
<feature type="transmembrane region" description="Helical" evidence="8">
    <location>
        <begin position="344"/>
        <end position="367"/>
    </location>
</feature>
<dbReference type="PANTHER" id="PTHR42718">
    <property type="entry name" value="MAJOR FACILITATOR SUPERFAMILY MULTIDRUG TRANSPORTER MFSC"/>
    <property type="match status" value="1"/>
</dbReference>
<dbReference type="EMBL" id="BAABBA010000009">
    <property type="protein sequence ID" value="GAA4287840.1"/>
    <property type="molecule type" value="Genomic_DNA"/>
</dbReference>
<dbReference type="InterPro" id="IPR004812">
    <property type="entry name" value="Efflux_drug-R_Bcr/CmlA"/>
</dbReference>
<feature type="transmembrane region" description="Helical" evidence="8">
    <location>
        <begin position="316"/>
        <end position="337"/>
    </location>
</feature>
<feature type="transmembrane region" description="Helical" evidence="8">
    <location>
        <begin position="169"/>
        <end position="188"/>
    </location>
</feature>
<dbReference type="Proteomes" id="UP001499841">
    <property type="component" value="Unassembled WGS sequence"/>
</dbReference>
<dbReference type="InterPro" id="IPR036259">
    <property type="entry name" value="MFS_trans_sf"/>
</dbReference>
<feature type="transmembrane region" description="Helical" evidence="8">
    <location>
        <begin position="48"/>
        <end position="68"/>
    </location>
</feature>
<comment type="subcellular location">
    <subcellularLocation>
        <location evidence="1">Cell membrane</location>
        <topology evidence="1">Multi-pass membrane protein</topology>
    </subcellularLocation>
</comment>
<comment type="caution">
    <text evidence="10">The sequence shown here is derived from an EMBL/GenBank/DDBJ whole genome shotgun (WGS) entry which is preliminary data.</text>
</comment>
<feature type="domain" description="Major facilitator superfamily (MFS) profile" evidence="9">
    <location>
        <begin position="13"/>
        <end position="396"/>
    </location>
</feature>
<dbReference type="Gene3D" id="1.20.1720.10">
    <property type="entry name" value="Multidrug resistance protein D"/>
    <property type="match status" value="1"/>
</dbReference>
<keyword evidence="11" id="KW-1185">Reference proteome</keyword>
<name>A0ABP8EV49_9MICO</name>
<keyword evidence="3" id="KW-0813">Transport</keyword>
<evidence type="ECO:0000256" key="6">
    <source>
        <dbReference type="ARBA" id="ARBA00022989"/>
    </source>
</evidence>
<feature type="transmembrane region" description="Helical" evidence="8">
    <location>
        <begin position="80"/>
        <end position="101"/>
    </location>
</feature>
<dbReference type="Pfam" id="PF07690">
    <property type="entry name" value="MFS_1"/>
    <property type="match status" value="1"/>
</dbReference>
<gene>
    <name evidence="10" type="ORF">GCM10022262_21990</name>
</gene>
<keyword evidence="7 8" id="KW-0472">Membrane</keyword>
<evidence type="ECO:0000256" key="8">
    <source>
        <dbReference type="SAM" id="Phobius"/>
    </source>
</evidence>
<dbReference type="InterPro" id="IPR020846">
    <property type="entry name" value="MFS_dom"/>
</dbReference>
<organism evidence="10 11">
    <name type="scientific">Georgenia daeguensis</name>
    <dbReference type="NCBI Taxonomy" id="908355"/>
    <lineage>
        <taxon>Bacteria</taxon>
        <taxon>Bacillati</taxon>
        <taxon>Actinomycetota</taxon>
        <taxon>Actinomycetes</taxon>
        <taxon>Micrococcales</taxon>
        <taxon>Bogoriellaceae</taxon>
        <taxon>Georgenia</taxon>
    </lineage>
</organism>
<feature type="transmembrane region" description="Helical" evidence="8">
    <location>
        <begin position="286"/>
        <end position="310"/>
    </location>
</feature>
<dbReference type="CDD" id="cd17320">
    <property type="entry name" value="MFS_MdfA_MDR_like"/>
    <property type="match status" value="1"/>
</dbReference>
<dbReference type="PANTHER" id="PTHR42718:SF46">
    <property type="entry name" value="BLR6921 PROTEIN"/>
    <property type="match status" value="1"/>
</dbReference>
<evidence type="ECO:0000259" key="9">
    <source>
        <dbReference type="PROSITE" id="PS50850"/>
    </source>
</evidence>
<feature type="transmembrane region" description="Helical" evidence="8">
    <location>
        <begin position="137"/>
        <end position="163"/>
    </location>
</feature>
<reference evidence="11" key="1">
    <citation type="journal article" date="2019" name="Int. J. Syst. Evol. Microbiol.">
        <title>The Global Catalogue of Microorganisms (GCM) 10K type strain sequencing project: providing services to taxonomists for standard genome sequencing and annotation.</title>
        <authorList>
            <consortium name="The Broad Institute Genomics Platform"/>
            <consortium name="The Broad Institute Genome Sequencing Center for Infectious Disease"/>
            <person name="Wu L."/>
            <person name="Ma J."/>
        </authorList>
    </citation>
    <scope>NUCLEOTIDE SEQUENCE [LARGE SCALE GENOMIC DNA]</scope>
    <source>
        <strain evidence="11">JCM 17459</strain>
    </source>
</reference>
<keyword evidence="5 8" id="KW-0812">Transmembrane</keyword>
<feature type="transmembrane region" description="Helical" evidence="8">
    <location>
        <begin position="107"/>
        <end position="125"/>
    </location>
</feature>
<evidence type="ECO:0000256" key="1">
    <source>
        <dbReference type="ARBA" id="ARBA00004651"/>
    </source>
</evidence>
<evidence type="ECO:0000313" key="10">
    <source>
        <dbReference type="EMBL" id="GAA4287840.1"/>
    </source>
</evidence>
<accession>A0ABP8EV49</accession>
<dbReference type="NCBIfam" id="TIGR00710">
    <property type="entry name" value="efflux_Bcr_CflA"/>
    <property type="match status" value="1"/>
</dbReference>
<comment type="similarity">
    <text evidence="2">Belongs to the major facilitator superfamily. Bcr/CmlA family.</text>
</comment>
<proteinExistence type="inferred from homology"/>
<evidence type="ECO:0000256" key="2">
    <source>
        <dbReference type="ARBA" id="ARBA00006236"/>
    </source>
</evidence>
<evidence type="ECO:0000256" key="4">
    <source>
        <dbReference type="ARBA" id="ARBA00022475"/>
    </source>
</evidence>
<feature type="transmembrane region" description="Helical" evidence="8">
    <location>
        <begin position="253"/>
        <end position="274"/>
    </location>
</feature>
<dbReference type="SUPFAM" id="SSF103473">
    <property type="entry name" value="MFS general substrate transporter"/>
    <property type="match status" value="1"/>
</dbReference>
<evidence type="ECO:0000256" key="7">
    <source>
        <dbReference type="ARBA" id="ARBA00023136"/>
    </source>
</evidence>
<keyword evidence="6 8" id="KW-1133">Transmembrane helix</keyword>
<dbReference type="InterPro" id="IPR005829">
    <property type="entry name" value="Sugar_transporter_CS"/>
</dbReference>
<dbReference type="PROSITE" id="PS00216">
    <property type="entry name" value="SUGAR_TRANSPORT_1"/>
    <property type="match status" value="1"/>
</dbReference>
<feature type="transmembrane region" description="Helical" evidence="8">
    <location>
        <begin position="373"/>
        <end position="392"/>
    </location>
</feature>
<sequence length="408" mass="41150">MTFPAGARPPASFVLLLGAMAALPAVTTDLYLPSLPVVADDLGSGAALVQATITGVLIGGAIGQLLAGPLSDRYGRRGPAMIGVALHVVASVLCALTPGIWPLIVLRVIQGVGNAAATVTAMAVIRDRYSGAGASVLMSRLMLVIGVAPLLAPTAGGLIAGWWGWRATFFVLALVGLALIPVIARALPETLPPEARRREPLRATFAGYGYLLGDRQFMALALIPGLGLAALMSYVAGSPFVLQEGYGLSETQFALLFALNGAGLVLGSQLNASLVKRFQPIALLRVAIPLATALGAVLLVLVATGTGGLWGLVAPLWLLLSVNSLVLPNATALALTLHGERAGTAAALIGALQAGVAGTVSPVVGLLGGDDVAMAGVILAAVVASLVVFLAAGRNYRRPEVGGAGAPS</sequence>
<protein>
    <submittedName>
        <fullName evidence="10">Multidrug effflux MFS transporter</fullName>
    </submittedName>
</protein>
<dbReference type="PROSITE" id="PS50850">
    <property type="entry name" value="MFS"/>
    <property type="match status" value="1"/>
</dbReference>
<evidence type="ECO:0000313" key="11">
    <source>
        <dbReference type="Proteomes" id="UP001499841"/>
    </source>
</evidence>
<evidence type="ECO:0000256" key="3">
    <source>
        <dbReference type="ARBA" id="ARBA00022448"/>
    </source>
</evidence>